<feature type="transmembrane region" description="Helical" evidence="1">
    <location>
        <begin position="377"/>
        <end position="393"/>
    </location>
</feature>
<feature type="transmembrane region" description="Helical" evidence="1">
    <location>
        <begin position="106"/>
        <end position="130"/>
    </location>
</feature>
<dbReference type="Proteomes" id="UP001597176">
    <property type="component" value="Unassembled WGS sequence"/>
</dbReference>
<feature type="transmembrane region" description="Helical" evidence="1">
    <location>
        <begin position="241"/>
        <end position="264"/>
    </location>
</feature>
<feature type="transmembrane region" description="Helical" evidence="1">
    <location>
        <begin position="150"/>
        <end position="175"/>
    </location>
</feature>
<keyword evidence="1" id="KW-0812">Transmembrane</keyword>
<keyword evidence="3" id="KW-1185">Reference proteome</keyword>
<feature type="transmembrane region" description="Helical" evidence="1">
    <location>
        <begin position="75"/>
        <end position="94"/>
    </location>
</feature>
<keyword evidence="1" id="KW-1133">Transmembrane helix</keyword>
<organism evidence="2 3">
    <name type="scientific">Methylobacterium marchantiae</name>
    <dbReference type="NCBI Taxonomy" id="600331"/>
    <lineage>
        <taxon>Bacteria</taxon>
        <taxon>Pseudomonadati</taxon>
        <taxon>Pseudomonadota</taxon>
        <taxon>Alphaproteobacteria</taxon>
        <taxon>Hyphomicrobiales</taxon>
        <taxon>Methylobacteriaceae</taxon>
        <taxon>Methylobacterium</taxon>
    </lineage>
</organism>
<protein>
    <recommendedName>
        <fullName evidence="4">DUF2029 domain-containing protein</fullName>
    </recommendedName>
</protein>
<sequence>MALVCLGILAGLALRYAGRDVTTSDTFSFLLPWYEHARANGWQSLGRPAANYNYTPFYGYLLLAASLFDGLARPWYLVKAISLFFEAGCAVMAWRIVLVATSDRRAALTALIAVWLAPTMLFNGSLWGQADAIWTFFALVCVDGFCRGRWRWGLLAFGCAVAVKAQAVFLGPLILALVLRGAIAWRWLPLIAVPYLVFALPAWLLGRPLQAILGTYLEQSRTFHRLSMNAANPWIFVPPDAYAVGVAGGLALALVAGLAFAFILGRSRAAPTPADIVQAAALAFLLMPFVLPKMHDRYFFAAEITLIVLACIRPHLAPLALAAQASGVAAYLVFHFDQPRLLAIAALSNGVVLACLILSTVDSWVLQRPDRYRLRTLAWLAACPWLILAAMQAL</sequence>
<proteinExistence type="predicted"/>
<evidence type="ECO:0008006" key="4">
    <source>
        <dbReference type="Google" id="ProtNLM"/>
    </source>
</evidence>
<evidence type="ECO:0000256" key="1">
    <source>
        <dbReference type="SAM" id="Phobius"/>
    </source>
</evidence>
<dbReference type="EMBL" id="JBHTND010000001">
    <property type="protein sequence ID" value="MFD1300099.1"/>
    <property type="molecule type" value="Genomic_DNA"/>
</dbReference>
<evidence type="ECO:0000313" key="3">
    <source>
        <dbReference type="Proteomes" id="UP001597176"/>
    </source>
</evidence>
<feature type="transmembrane region" description="Helical" evidence="1">
    <location>
        <begin position="276"/>
        <end position="291"/>
    </location>
</feature>
<reference evidence="3" key="1">
    <citation type="journal article" date="2019" name="Int. J. Syst. Evol. Microbiol.">
        <title>The Global Catalogue of Microorganisms (GCM) 10K type strain sequencing project: providing services to taxonomists for standard genome sequencing and annotation.</title>
        <authorList>
            <consortium name="The Broad Institute Genomics Platform"/>
            <consortium name="The Broad Institute Genome Sequencing Center for Infectious Disease"/>
            <person name="Wu L."/>
            <person name="Ma J."/>
        </authorList>
    </citation>
    <scope>NUCLEOTIDE SEQUENCE [LARGE SCALE GENOMIC DNA]</scope>
    <source>
        <strain evidence="3">CCUG 56108</strain>
    </source>
</reference>
<feature type="transmembrane region" description="Helical" evidence="1">
    <location>
        <begin position="342"/>
        <end position="365"/>
    </location>
</feature>
<accession>A0ABW3WV12</accession>
<evidence type="ECO:0000313" key="2">
    <source>
        <dbReference type="EMBL" id="MFD1300099.1"/>
    </source>
</evidence>
<comment type="caution">
    <text evidence="2">The sequence shown here is derived from an EMBL/GenBank/DDBJ whole genome shotgun (WGS) entry which is preliminary data.</text>
</comment>
<keyword evidence="1" id="KW-0472">Membrane</keyword>
<gene>
    <name evidence="2" type="ORF">ACFQ4G_00670</name>
</gene>
<name>A0ABW3WV12_9HYPH</name>
<feature type="transmembrane region" description="Helical" evidence="1">
    <location>
        <begin position="187"/>
        <end position="206"/>
    </location>
</feature>